<dbReference type="VEuPathDB" id="TriTrypDB:LdCL_170008300"/>
<dbReference type="InterPro" id="IPR009091">
    <property type="entry name" value="RCC1/BLIP-II"/>
</dbReference>
<feature type="compositionally biased region" description="Basic and acidic residues" evidence="6">
    <location>
        <begin position="296"/>
        <end position="307"/>
    </location>
</feature>
<feature type="repeat" description="RCC1" evidence="5">
    <location>
        <begin position="597"/>
        <end position="654"/>
    </location>
</feature>
<sequence length="1787" mass="188257">MRHTTSSGCFYRFAATASSPPPQLPARWLRQPEASSTGWPLQPHDQRQQQTATTRSPTQACDSTSTAAVASRHARPAPASPSPRSDGDIAAAATGTAASGRSCASPLPRRSHTAAEERLSAPSAALPRSFYFQPVRTTESVCVATTASSSEWVLLNVGGRLITTTVGTLMADPDSVLASLCACLVPPPGRGDIAAGKKSGARRSAAMTTQEASGRCGAVADATPPGEEAPEGGVRCDPLGRDNRTHTANLAEGRNADGLRNSAAESGGGDAQTLPPSAASDAEVSPAAEDGPQHAPQHDNDSAQLDGDRSSLFSEIYTCHRPLHHSIASTASTSAAPPPALQRVPHQHSLLSVMRESRPDYVAAHTPPAVSLPVGASVGEGGDGEAVSPQQTASAIPLDTDGANAILLDLDADYFLPILNYLRHGAVMIPHYLSVAGVLAMAEYLNVMGLVRLLRGPPKPRRVMLFSWGSGGNGELGTHATRDEPTPTMAQVTPFGVRVCEIALGANYSCALSDTGSIYTFGNGEWGQLGLGGSGCAVRGGSSPPGGGVGGGNGTGQDGVDVPVELLIPRRIPLFEQLPAVHVAAGYAFAMAIVEGHHVYFWGNNNHGQSGRGRAHFDLPTKKVDAPVLVDTLEGKRIIQLSCGSFFALALSDDGFLYSWGLVDCVGLGTPEEVERRYRDVLGESLSNERRAVVLTPQLVTVKGRRRVAPGGAAVTAPERIVRIRAGQWHSGAINEHGELFTWGVGYQGRLGHGSKAPAYVPTLVRGALEGHRVVDVACGSFHTVALTAAGAVFCWGDNASGQCGTTAGSPDAFTAPYRVVGLEYVAGGVARSIACGRQHTVVVMEGPQPWCPQPCCRADAAESGCHSHAQVYCFGEATRTANATGSTASAVAAAAVSGATRGTVSSSHIGVSVAAMNAGALPASPGHGPYMTGGAAGGYQPALAPGGAAAAFPTRSPLPCTGGHHHPHYQLVPGLQNVDVRGVVSGLHHTFAYVEELCADALRVADGFGETLPTATRGWEHRPSYPPYPPPLLPPQAASAAESHVSHSAFTWGSRGCSSGGTNISWARSFMPPTPASQRPPSAYRDPWTDAPVESSTDSVGGRIMPLTRTRTMHPTSWSSDRVTTPFTGAASSQQHHRLASPLTGREEGAYLEMSRGNGDNGRLAGSADAQLRRGSAHIADVYRRLPKAKGYNGLLEESGITPEGGTDSSKDSPESVKAALISNAADAANPFAPMSSVYSSNAASSREDAPLSLLPSSPQARLLTLRLSAAPHDMQLARQPLDPQHLKMPSTGSADMHATRESLLSDISATLSTESTPTHSLQDCHSPNCGGTMSAFLRKAEALEAKYQQVSLSIEEDLFVYDDIVISKVEARAKQWRLAGRKPQPANIEPSSDSGTSRTLKKFFSFNDFDVCVDEVDFMPLSPATVEAAATLARDTVLETPKQGLKHITVTNTTAKAPNTVAHFLAQSRSREPRVNRPLRSFQVNVLLGHATRVKCIALSPAETDFASCSNEDASITLNNFGVGSEVGIFTGHHDTIISATFSPDGKYLATASKDETMILWDVTTTKILLTFAHPKVVICCCFGPDSKHLVSGCQDRVCRLWDTKRGREWMNYTEHEGIIIAIAFSPDGNYVCSASADRSLRVWSATTAKTRFHLLGHVGIILSCSYTSDGRHIISNDESLLRVWSAEDGSCKLSLSPVEVAGTLQPSHRAPKLGWTLSSAAPGSFTRFVLVACNNRFVYVIDIDTGREVASTFCKAPVYCLTAGSHEKMAFGDSFGNIYILHLM</sequence>
<evidence type="ECO:0000259" key="7">
    <source>
        <dbReference type="SMART" id="SM00225"/>
    </source>
</evidence>
<dbReference type="InterPro" id="IPR019775">
    <property type="entry name" value="WD40_repeat_CS"/>
</dbReference>
<dbReference type="VEuPathDB" id="TriTrypDB:LdBPK_170280.1"/>
<evidence type="ECO:0000313" key="9">
    <source>
        <dbReference type="Proteomes" id="UP000318821"/>
    </source>
</evidence>
<feature type="domain" description="BTB" evidence="7">
    <location>
        <begin position="151"/>
        <end position="462"/>
    </location>
</feature>
<feature type="repeat" description="WD" evidence="4">
    <location>
        <begin position="1615"/>
        <end position="1656"/>
    </location>
</feature>
<dbReference type="FunFam" id="2.130.10.30:FF:000086">
    <property type="entry name" value="BTB/POZ domain/Regulator of chromosome condensation (RCC1) repeat, putative"/>
    <property type="match status" value="1"/>
</dbReference>
<keyword evidence="2" id="KW-0677">Repeat</keyword>
<feature type="compositionally biased region" description="Low complexity" evidence="6">
    <location>
        <begin position="90"/>
        <end position="105"/>
    </location>
</feature>
<dbReference type="SUPFAM" id="SSF50978">
    <property type="entry name" value="WD40 repeat-like"/>
    <property type="match status" value="1"/>
</dbReference>
<evidence type="ECO:0000256" key="2">
    <source>
        <dbReference type="ARBA" id="ARBA00022737"/>
    </source>
</evidence>
<dbReference type="SMART" id="SM00320">
    <property type="entry name" value="WD40"/>
    <property type="match status" value="5"/>
</dbReference>
<dbReference type="VEuPathDB" id="TriTrypDB:LdCL_170008400"/>
<name>A0A504Y383_LEIDO</name>
<dbReference type="Gene3D" id="2.130.10.30">
    <property type="entry name" value="Regulator of chromosome condensation 1/beta-lactamase-inhibitor protein II"/>
    <property type="match status" value="2"/>
</dbReference>
<keyword evidence="1 4" id="KW-0853">WD repeat</keyword>
<reference evidence="9" key="1">
    <citation type="submission" date="2019-02" db="EMBL/GenBank/DDBJ databases">
        <title>FDA dAtabase for Regulatory Grade micrObial Sequences (FDA-ARGOS): Supporting development and validation of Infectious Disease Dx tests.</title>
        <authorList>
            <person name="Duncan R."/>
            <person name="Fisher C."/>
            <person name="Tallon L."/>
            <person name="Sadzewicz L."/>
            <person name="Sengamalay N."/>
            <person name="Ott S."/>
            <person name="Godinez A."/>
            <person name="Nagaraj S."/>
            <person name="Vavikolanu K."/>
            <person name="Vyas G."/>
            <person name="Nadendla S."/>
            <person name="Aluvathingal J."/>
            <person name="Sichtig H."/>
        </authorList>
    </citation>
    <scope>NUCLEOTIDE SEQUENCE [LARGE SCALE GENOMIC DNA]</scope>
    <source>
        <strain evidence="9">FDAARGOS_360</strain>
    </source>
</reference>
<feature type="repeat" description="RCC1" evidence="5">
    <location>
        <begin position="516"/>
        <end position="596"/>
    </location>
</feature>
<dbReference type="PROSITE" id="PS00678">
    <property type="entry name" value="WD_REPEATS_1"/>
    <property type="match status" value="2"/>
</dbReference>
<evidence type="ECO:0000256" key="1">
    <source>
        <dbReference type="ARBA" id="ARBA00022574"/>
    </source>
</evidence>
<dbReference type="PROSITE" id="PS00626">
    <property type="entry name" value="RCC1_2"/>
    <property type="match status" value="1"/>
</dbReference>
<dbReference type="SUPFAM" id="SSF50985">
    <property type="entry name" value="RCC1/BLIP-II"/>
    <property type="match status" value="1"/>
</dbReference>
<feature type="region of interest" description="Disordered" evidence="6">
    <location>
        <begin position="194"/>
        <end position="307"/>
    </location>
</feature>
<accession>A0A504Y383</accession>
<dbReference type="Pfam" id="PF00400">
    <property type="entry name" value="WD40"/>
    <property type="match status" value="3"/>
</dbReference>
<dbReference type="CDD" id="cd00200">
    <property type="entry name" value="WD40"/>
    <property type="match status" value="1"/>
</dbReference>
<dbReference type="PROSITE" id="PS50012">
    <property type="entry name" value="RCC1_3"/>
    <property type="match status" value="6"/>
</dbReference>
<feature type="region of interest" description="Disordered" evidence="6">
    <location>
        <begin position="1196"/>
        <end position="1217"/>
    </location>
</feature>
<feature type="repeat" description="RCC1" evidence="5">
    <location>
        <begin position="791"/>
        <end position="847"/>
    </location>
</feature>
<dbReference type="Gene3D" id="3.30.710.10">
    <property type="entry name" value="Potassium Channel Kv1.1, Chain A"/>
    <property type="match status" value="2"/>
</dbReference>
<dbReference type="PANTHER" id="PTHR22870:SF408">
    <property type="entry name" value="OS09G0560450 PROTEIN"/>
    <property type="match status" value="1"/>
</dbReference>
<organism evidence="8 9">
    <name type="scientific">Leishmania donovani</name>
    <dbReference type="NCBI Taxonomy" id="5661"/>
    <lineage>
        <taxon>Eukaryota</taxon>
        <taxon>Discoba</taxon>
        <taxon>Euglenozoa</taxon>
        <taxon>Kinetoplastea</taxon>
        <taxon>Metakinetoplastina</taxon>
        <taxon>Trypanosomatida</taxon>
        <taxon>Trypanosomatidae</taxon>
        <taxon>Leishmaniinae</taxon>
        <taxon>Leishmania</taxon>
    </lineage>
</organism>
<gene>
    <name evidence="8" type="ORF">CGC20_37905</name>
</gene>
<dbReference type="SUPFAM" id="SSF54695">
    <property type="entry name" value="POZ domain"/>
    <property type="match status" value="1"/>
</dbReference>
<feature type="compositionally biased region" description="Polar residues" evidence="6">
    <location>
        <begin position="48"/>
        <end position="66"/>
    </location>
</feature>
<feature type="repeat" description="WD" evidence="4">
    <location>
        <begin position="1532"/>
        <end position="1573"/>
    </location>
</feature>
<feature type="repeat" description="WD" evidence="4">
    <location>
        <begin position="1573"/>
        <end position="1614"/>
    </location>
</feature>
<feature type="repeat" description="RCC1" evidence="5">
    <location>
        <begin position="655"/>
        <end position="737"/>
    </location>
</feature>
<dbReference type="Gene3D" id="2.130.10.10">
    <property type="entry name" value="YVTN repeat-like/Quinoprotein amine dehydrogenase"/>
    <property type="match status" value="2"/>
</dbReference>
<dbReference type="InterPro" id="IPR036322">
    <property type="entry name" value="WD40_repeat_dom_sf"/>
</dbReference>
<dbReference type="PROSITE" id="PS50294">
    <property type="entry name" value="WD_REPEATS_REGION"/>
    <property type="match status" value="3"/>
</dbReference>
<feature type="region of interest" description="Disordered" evidence="6">
    <location>
        <begin position="1"/>
        <end position="120"/>
    </location>
</feature>
<dbReference type="InterPro" id="IPR000210">
    <property type="entry name" value="BTB/POZ_dom"/>
</dbReference>
<dbReference type="VEuPathDB" id="TriTrypDB:LDHU3_17.0540"/>
<dbReference type="VEuPathDB" id="TriTrypDB:LdBPK_170290.1"/>
<dbReference type="InterPro" id="IPR001680">
    <property type="entry name" value="WD40_rpt"/>
</dbReference>
<evidence type="ECO:0000256" key="5">
    <source>
        <dbReference type="PROSITE-ProRule" id="PRU00235"/>
    </source>
</evidence>
<proteinExistence type="predicted"/>
<dbReference type="InterPro" id="IPR051210">
    <property type="entry name" value="Ub_ligase/GEF_domain"/>
</dbReference>
<protein>
    <submittedName>
        <fullName evidence="8">Regulator of chromosome condensation (RCC1) repeat family protein</fullName>
    </submittedName>
</protein>
<feature type="region of interest" description="Disordered" evidence="6">
    <location>
        <begin position="1069"/>
        <end position="1104"/>
    </location>
</feature>
<evidence type="ECO:0000256" key="4">
    <source>
        <dbReference type="PROSITE-ProRule" id="PRU00221"/>
    </source>
</evidence>
<dbReference type="InterPro" id="IPR000408">
    <property type="entry name" value="Reg_chr_condens"/>
</dbReference>
<dbReference type="GO" id="GO:0005840">
    <property type="term" value="C:ribosome"/>
    <property type="evidence" value="ECO:0007669"/>
    <property type="project" value="UniProtKB-KW"/>
</dbReference>
<dbReference type="PROSITE" id="PS50082">
    <property type="entry name" value="WD_REPEATS_2"/>
    <property type="match status" value="3"/>
</dbReference>
<dbReference type="InterPro" id="IPR011333">
    <property type="entry name" value="SKP1/BTB/POZ_sf"/>
</dbReference>
<dbReference type="VEuPathDB" id="TriTrypDB:LDHU3_17.0520"/>
<dbReference type="EMBL" id="RHLD01000040">
    <property type="protein sequence ID" value="TPP55136.1"/>
    <property type="molecule type" value="Genomic_DNA"/>
</dbReference>
<feature type="repeat" description="RCC1" evidence="5">
    <location>
        <begin position="463"/>
        <end position="515"/>
    </location>
</feature>
<keyword evidence="3" id="KW-0687">Ribonucleoprotein</keyword>
<dbReference type="PRINTS" id="PR00633">
    <property type="entry name" value="RCCNDNSATION"/>
</dbReference>
<dbReference type="SMART" id="SM00225">
    <property type="entry name" value="BTB"/>
    <property type="match status" value="1"/>
</dbReference>
<dbReference type="Proteomes" id="UP000318821">
    <property type="component" value="Unassembled WGS sequence"/>
</dbReference>
<evidence type="ECO:0000256" key="3">
    <source>
        <dbReference type="ARBA" id="ARBA00022980"/>
    </source>
</evidence>
<evidence type="ECO:0000256" key="6">
    <source>
        <dbReference type="SAM" id="MobiDB-lite"/>
    </source>
</evidence>
<dbReference type="Pfam" id="PF25390">
    <property type="entry name" value="WD40_RLD"/>
    <property type="match status" value="1"/>
</dbReference>
<dbReference type="PANTHER" id="PTHR22870">
    <property type="entry name" value="REGULATOR OF CHROMOSOME CONDENSATION"/>
    <property type="match status" value="1"/>
</dbReference>
<keyword evidence="3" id="KW-0689">Ribosomal protein</keyword>
<dbReference type="InterPro" id="IPR058923">
    <property type="entry name" value="RCC1-like_dom"/>
</dbReference>
<dbReference type="InterPro" id="IPR015943">
    <property type="entry name" value="WD40/YVTN_repeat-like_dom_sf"/>
</dbReference>
<feature type="repeat" description="RCC1" evidence="5">
    <location>
        <begin position="738"/>
        <end position="790"/>
    </location>
</feature>
<evidence type="ECO:0000313" key="8">
    <source>
        <dbReference type="EMBL" id="TPP55136.1"/>
    </source>
</evidence>
<comment type="caution">
    <text evidence="8">The sequence shown here is derived from an EMBL/GenBank/DDBJ whole genome shotgun (WGS) entry which is preliminary data.</text>
</comment>